<organism evidence="1 2">
    <name type="scientific">Candidatus Roizmanbacteria bacterium CG23_combo_of_CG06-09_8_20_14_all_35_49</name>
    <dbReference type="NCBI Taxonomy" id="1974863"/>
    <lineage>
        <taxon>Bacteria</taxon>
        <taxon>Candidatus Roizmaniibacteriota</taxon>
    </lineage>
</organism>
<comment type="caution">
    <text evidence="1">The sequence shown here is derived from an EMBL/GenBank/DDBJ whole genome shotgun (WGS) entry which is preliminary data.</text>
</comment>
<dbReference type="GO" id="GO:0006355">
    <property type="term" value="P:regulation of DNA-templated transcription"/>
    <property type="evidence" value="ECO:0007669"/>
    <property type="project" value="InterPro"/>
</dbReference>
<reference evidence="1 2" key="1">
    <citation type="submission" date="2017-09" db="EMBL/GenBank/DDBJ databases">
        <title>Depth-based differentiation of microbial function through sediment-hosted aquifers and enrichment of novel symbionts in the deep terrestrial subsurface.</title>
        <authorList>
            <person name="Probst A.J."/>
            <person name="Ladd B."/>
            <person name="Jarett J.K."/>
            <person name="Geller-Mcgrath D.E."/>
            <person name="Sieber C.M."/>
            <person name="Emerson J.B."/>
            <person name="Anantharaman K."/>
            <person name="Thomas B.C."/>
            <person name="Malmstrom R."/>
            <person name="Stieglmeier M."/>
            <person name="Klingl A."/>
            <person name="Woyke T."/>
            <person name="Ryan C.M."/>
            <person name="Banfield J.F."/>
        </authorList>
    </citation>
    <scope>NUCLEOTIDE SEQUENCE [LARGE SCALE GENOMIC DNA]</scope>
    <source>
        <strain evidence="1">CG23_combo_of_CG06-09_8_20_14_all_35_49</strain>
    </source>
</reference>
<evidence type="ECO:0000313" key="2">
    <source>
        <dbReference type="Proteomes" id="UP000231025"/>
    </source>
</evidence>
<dbReference type="Gene3D" id="6.10.10.120">
    <property type="entry name" value="Antitoxin ParD1-like"/>
    <property type="match status" value="1"/>
</dbReference>
<protein>
    <recommendedName>
        <fullName evidence="3">Ribbon-helix-helix protein CopG domain-containing protein</fullName>
    </recommendedName>
</protein>
<gene>
    <name evidence="1" type="ORF">COX47_04245</name>
</gene>
<dbReference type="InterPro" id="IPR038296">
    <property type="entry name" value="ParD_sf"/>
</dbReference>
<dbReference type="CDD" id="cd22231">
    <property type="entry name" value="RHH_NikR_HicB-like"/>
    <property type="match status" value="1"/>
</dbReference>
<dbReference type="AlphaFoldDB" id="A0A2G9Y5V6"/>
<evidence type="ECO:0000313" key="1">
    <source>
        <dbReference type="EMBL" id="PIP14625.1"/>
    </source>
</evidence>
<dbReference type="Proteomes" id="UP000231025">
    <property type="component" value="Unassembled WGS sequence"/>
</dbReference>
<dbReference type="EMBL" id="PCRE01000059">
    <property type="protein sequence ID" value="PIP14625.1"/>
    <property type="molecule type" value="Genomic_DNA"/>
</dbReference>
<proteinExistence type="predicted"/>
<accession>A0A2G9Y5V6</accession>
<dbReference type="SUPFAM" id="SSF47598">
    <property type="entry name" value="Ribbon-helix-helix"/>
    <property type="match status" value="1"/>
</dbReference>
<dbReference type="InterPro" id="IPR010985">
    <property type="entry name" value="Ribbon_hlx_hlx"/>
</dbReference>
<evidence type="ECO:0008006" key="3">
    <source>
        <dbReference type="Google" id="ProtNLM"/>
    </source>
</evidence>
<sequence>MRSVVNISLPFSFNQVIEEAVEQGRYASKSEFFRDLLRAWMEGRLLNSLKNSRQEIKSGKGKLLKSLRDLR</sequence>
<name>A0A2G9Y5V6_9BACT</name>